<dbReference type="EMBL" id="HBUF01193746">
    <property type="protein sequence ID" value="CAG6659308.1"/>
    <property type="molecule type" value="Transcribed_RNA"/>
</dbReference>
<dbReference type="EMBL" id="HBUF01613282">
    <property type="protein sequence ID" value="CAG6779220.1"/>
    <property type="molecule type" value="Transcribed_RNA"/>
</dbReference>
<dbReference type="EMBL" id="HBUF01613284">
    <property type="protein sequence ID" value="CAG6779238.1"/>
    <property type="molecule type" value="Transcribed_RNA"/>
</dbReference>
<dbReference type="EMBL" id="HBUF01193745">
    <property type="protein sequence ID" value="CAG6659301.1"/>
    <property type="molecule type" value="Transcribed_RNA"/>
</dbReference>
<dbReference type="EMBL" id="HBUF01613283">
    <property type="protein sequence ID" value="CAG6779229.1"/>
    <property type="molecule type" value="Transcribed_RNA"/>
</dbReference>
<dbReference type="EMBL" id="HBUF01357377">
    <property type="protein sequence ID" value="CAG6718444.1"/>
    <property type="molecule type" value="Transcribed_RNA"/>
</dbReference>
<dbReference type="EMBL" id="HBUF01357378">
    <property type="protein sequence ID" value="CAG6718450.1"/>
    <property type="molecule type" value="Transcribed_RNA"/>
</dbReference>
<accession>A0A8D8Y2N2</accession>
<proteinExistence type="predicted"/>
<dbReference type="EMBL" id="HBUF01357379">
    <property type="protein sequence ID" value="CAG6718457.1"/>
    <property type="molecule type" value="Transcribed_RNA"/>
</dbReference>
<organism evidence="1">
    <name type="scientific">Cacopsylla melanoneura</name>
    <dbReference type="NCBI Taxonomy" id="428564"/>
    <lineage>
        <taxon>Eukaryota</taxon>
        <taxon>Metazoa</taxon>
        <taxon>Ecdysozoa</taxon>
        <taxon>Arthropoda</taxon>
        <taxon>Hexapoda</taxon>
        <taxon>Insecta</taxon>
        <taxon>Pterygota</taxon>
        <taxon>Neoptera</taxon>
        <taxon>Paraneoptera</taxon>
        <taxon>Hemiptera</taxon>
        <taxon>Sternorrhyncha</taxon>
        <taxon>Psylloidea</taxon>
        <taxon>Psyllidae</taxon>
        <taxon>Psyllinae</taxon>
        <taxon>Cacopsylla</taxon>
    </lineage>
</organism>
<reference evidence="1" key="1">
    <citation type="submission" date="2021-05" db="EMBL/GenBank/DDBJ databases">
        <authorList>
            <person name="Alioto T."/>
            <person name="Alioto T."/>
            <person name="Gomez Garrido J."/>
        </authorList>
    </citation>
    <scope>NUCLEOTIDE SEQUENCE</scope>
</reference>
<protein>
    <submittedName>
        <fullName evidence="1">Uncharacterized protein</fullName>
    </submittedName>
</protein>
<name>A0A8D8Y2N2_9HEMI</name>
<dbReference type="AlphaFoldDB" id="A0A8D8Y2N2"/>
<evidence type="ECO:0000313" key="1">
    <source>
        <dbReference type="EMBL" id="CAG6718457.1"/>
    </source>
</evidence>
<sequence>MARLFMVRVNGMVVGLVSICCTVVARILSDTCYTFTMRPSSNLRTILSLVLETSPYLVKCAGLETCLPGIARHTTLIMKKPILIIVNSVRLCFPTKEYCKHTLTLSMAQKYTMTLISNVSCVRYVVISCTWDMMSFNHIYEKLMASPMLYLIVTW</sequence>